<dbReference type="GO" id="GO:0005886">
    <property type="term" value="C:plasma membrane"/>
    <property type="evidence" value="ECO:0007669"/>
    <property type="project" value="UniProtKB-SubCell"/>
</dbReference>
<keyword evidence="2" id="KW-1003">Cell membrane</keyword>
<keyword evidence="4 9" id="KW-1133">Transmembrane helix</keyword>
<dbReference type="SUPFAM" id="SSF81321">
    <property type="entry name" value="Family A G protein-coupled receptor-like"/>
    <property type="match status" value="1"/>
</dbReference>
<keyword evidence="6 9" id="KW-0472">Membrane</keyword>
<feature type="transmembrane region" description="Helical" evidence="9">
    <location>
        <begin position="37"/>
        <end position="58"/>
    </location>
</feature>
<keyword evidence="3 9" id="KW-0812">Transmembrane</keyword>
<evidence type="ECO:0000256" key="10">
    <source>
        <dbReference type="SAM" id="SignalP"/>
    </source>
</evidence>
<feature type="transmembrane region" description="Helical" evidence="9">
    <location>
        <begin position="119"/>
        <end position="141"/>
    </location>
</feature>
<dbReference type="InterPro" id="IPR052477">
    <property type="entry name" value="Orphan_GPCR1"/>
</dbReference>
<dbReference type="InterPro" id="IPR017452">
    <property type="entry name" value="GPCR_Rhodpsn_7TM"/>
</dbReference>
<feature type="domain" description="G-protein coupled receptors family 1 profile" evidence="11">
    <location>
        <begin position="17"/>
        <end position="230"/>
    </location>
</feature>
<evidence type="ECO:0000256" key="5">
    <source>
        <dbReference type="ARBA" id="ARBA00023040"/>
    </source>
</evidence>
<evidence type="ECO:0000256" key="3">
    <source>
        <dbReference type="ARBA" id="ARBA00022692"/>
    </source>
</evidence>
<keyword evidence="5" id="KW-0297">G-protein coupled receptor</keyword>
<dbReference type="PRINTS" id="PR00237">
    <property type="entry name" value="GPCRRHODOPSN"/>
</dbReference>
<comment type="subcellular location">
    <subcellularLocation>
        <location evidence="1">Cell membrane</location>
        <topology evidence="1">Multi-pass membrane protein</topology>
    </subcellularLocation>
</comment>
<name>A0A4W3GYS0_CALMI</name>
<evidence type="ECO:0000256" key="6">
    <source>
        <dbReference type="ARBA" id="ARBA00023136"/>
    </source>
</evidence>
<evidence type="ECO:0000256" key="9">
    <source>
        <dbReference type="SAM" id="Phobius"/>
    </source>
</evidence>
<dbReference type="Proteomes" id="UP000314986">
    <property type="component" value="Unassembled WGS sequence"/>
</dbReference>
<dbReference type="GO" id="GO:0004930">
    <property type="term" value="F:G protein-coupled receptor activity"/>
    <property type="evidence" value="ECO:0007669"/>
    <property type="project" value="UniProtKB-KW"/>
</dbReference>
<feature type="transmembrane region" description="Helical" evidence="9">
    <location>
        <begin position="204"/>
        <end position="227"/>
    </location>
</feature>
<feature type="chain" id="PRO_5021372723" description="G-protein coupled receptors family 1 profile domain-containing protein" evidence="10">
    <location>
        <begin position="22"/>
        <end position="282"/>
    </location>
</feature>
<reference evidence="12" key="5">
    <citation type="submission" date="2025-09" db="UniProtKB">
        <authorList>
            <consortium name="Ensembl"/>
        </authorList>
    </citation>
    <scope>IDENTIFICATION</scope>
</reference>
<evidence type="ECO:0000256" key="8">
    <source>
        <dbReference type="ARBA" id="ARBA00023224"/>
    </source>
</evidence>
<evidence type="ECO:0000256" key="1">
    <source>
        <dbReference type="ARBA" id="ARBA00004651"/>
    </source>
</evidence>
<accession>A0A4W3GYS0</accession>
<protein>
    <recommendedName>
        <fullName evidence="11">G-protein coupled receptors family 1 profile domain-containing protein</fullName>
    </recommendedName>
</protein>
<evidence type="ECO:0000259" key="11">
    <source>
        <dbReference type="PROSITE" id="PS50262"/>
    </source>
</evidence>
<reference evidence="12" key="4">
    <citation type="submission" date="2025-08" db="UniProtKB">
        <authorList>
            <consortium name="Ensembl"/>
        </authorList>
    </citation>
    <scope>IDENTIFICATION</scope>
</reference>
<dbReference type="Pfam" id="PF00001">
    <property type="entry name" value="7tm_1"/>
    <property type="match status" value="1"/>
</dbReference>
<keyword evidence="10" id="KW-0732">Signal</keyword>
<dbReference type="PROSITE" id="PS50262">
    <property type="entry name" value="G_PROTEIN_RECEP_F1_2"/>
    <property type="match status" value="1"/>
</dbReference>
<organism evidence="12 13">
    <name type="scientific">Callorhinchus milii</name>
    <name type="common">Ghost shark</name>
    <dbReference type="NCBI Taxonomy" id="7868"/>
    <lineage>
        <taxon>Eukaryota</taxon>
        <taxon>Metazoa</taxon>
        <taxon>Chordata</taxon>
        <taxon>Craniata</taxon>
        <taxon>Vertebrata</taxon>
        <taxon>Chondrichthyes</taxon>
        <taxon>Holocephali</taxon>
        <taxon>Chimaeriformes</taxon>
        <taxon>Callorhinchidae</taxon>
        <taxon>Callorhinchus</taxon>
    </lineage>
</organism>
<evidence type="ECO:0000313" key="13">
    <source>
        <dbReference type="Proteomes" id="UP000314986"/>
    </source>
</evidence>
<dbReference type="AlphaFoldDB" id="A0A4W3GYS0"/>
<reference evidence="13" key="1">
    <citation type="journal article" date="2006" name="Science">
        <title>Ancient noncoding elements conserved in the human genome.</title>
        <authorList>
            <person name="Venkatesh B."/>
            <person name="Kirkness E.F."/>
            <person name="Loh Y.H."/>
            <person name="Halpern A.L."/>
            <person name="Lee A.P."/>
            <person name="Johnson J."/>
            <person name="Dandona N."/>
            <person name="Viswanathan L.D."/>
            <person name="Tay A."/>
            <person name="Venter J.C."/>
            <person name="Strausberg R.L."/>
            <person name="Brenner S."/>
        </authorList>
    </citation>
    <scope>NUCLEOTIDE SEQUENCE [LARGE SCALE GENOMIC DNA]</scope>
</reference>
<evidence type="ECO:0000256" key="7">
    <source>
        <dbReference type="ARBA" id="ARBA00023170"/>
    </source>
</evidence>
<dbReference type="PANTHER" id="PTHR46272:SF6">
    <property type="entry name" value="G-PROTEIN COUPLED RECEPTOR 139-RELATED"/>
    <property type="match status" value="1"/>
</dbReference>
<evidence type="ECO:0000256" key="2">
    <source>
        <dbReference type="ARBA" id="ARBA00022475"/>
    </source>
</evidence>
<proteinExistence type="predicted"/>
<feature type="signal peptide" evidence="10">
    <location>
        <begin position="1"/>
        <end position="21"/>
    </location>
</feature>
<keyword evidence="7" id="KW-0675">Receptor</keyword>
<dbReference type="Ensembl" id="ENSCMIT00000008305.1">
    <property type="protein sequence ID" value="ENSCMIP00000008072.1"/>
    <property type="gene ID" value="ENSCMIG00000004359.1"/>
</dbReference>
<dbReference type="PANTHER" id="PTHR46272">
    <property type="entry name" value="G_PROTEIN_RECEP_F1_2 DOMAIN-CONTAINING PROTEIN"/>
    <property type="match status" value="1"/>
</dbReference>
<evidence type="ECO:0000313" key="12">
    <source>
        <dbReference type="Ensembl" id="ENSCMIP00000008072.1"/>
    </source>
</evidence>
<dbReference type="Gene3D" id="1.20.1070.10">
    <property type="entry name" value="Rhodopsin 7-helix transmembrane proteins"/>
    <property type="match status" value="1"/>
</dbReference>
<keyword evidence="13" id="KW-1185">Reference proteome</keyword>
<keyword evidence="8" id="KW-0807">Transducer</keyword>
<dbReference type="GeneTree" id="ENSGT00970000196759"/>
<dbReference type="InterPro" id="IPR000276">
    <property type="entry name" value="GPCR_Rhodpsn"/>
</dbReference>
<feature type="transmembrane region" description="Helical" evidence="9">
    <location>
        <begin position="78"/>
        <end position="99"/>
    </location>
</feature>
<evidence type="ECO:0000256" key="4">
    <source>
        <dbReference type="ARBA" id="ARBA00022989"/>
    </source>
</evidence>
<reference evidence="13" key="2">
    <citation type="journal article" date="2007" name="PLoS Biol.">
        <title>Survey sequencing and comparative analysis of the elephant shark (Callorhinchus milii) genome.</title>
        <authorList>
            <person name="Venkatesh B."/>
            <person name="Kirkness E.F."/>
            <person name="Loh Y.H."/>
            <person name="Halpern A.L."/>
            <person name="Lee A.P."/>
            <person name="Johnson J."/>
            <person name="Dandona N."/>
            <person name="Viswanathan L.D."/>
            <person name="Tay A."/>
            <person name="Venter J.C."/>
            <person name="Strausberg R.L."/>
            <person name="Brenner S."/>
        </authorList>
    </citation>
    <scope>NUCLEOTIDE SEQUENCE [LARGE SCALE GENOMIC DNA]</scope>
</reference>
<reference evidence="13" key="3">
    <citation type="journal article" date="2014" name="Nature">
        <title>Elephant shark genome provides unique insights into gnathostome evolution.</title>
        <authorList>
            <consortium name="International Elephant Shark Genome Sequencing Consortium"/>
            <person name="Venkatesh B."/>
            <person name="Lee A.P."/>
            <person name="Ravi V."/>
            <person name="Maurya A.K."/>
            <person name="Lian M.M."/>
            <person name="Swann J.B."/>
            <person name="Ohta Y."/>
            <person name="Flajnik M.F."/>
            <person name="Sutoh Y."/>
            <person name="Kasahara M."/>
            <person name="Hoon S."/>
            <person name="Gangu V."/>
            <person name="Roy S.W."/>
            <person name="Irimia M."/>
            <person name="Korzh V."/>
            <person name="Kondrychyn I."/>
            <person name="Lim Z.W."/>
            <person name="Tay B.H."/>
            <person name="Tohari S."/>
            <person name="Kong K.W."/>
            <person name="Ho S."/>
            <person name="Lorente-Galdos B."/>
            <person name="Quilez J."/>
            <person name="Marques-Bonet T."/>
            <person name="Raney B.J."/>
            <person name="Ingham P.W."/>
            <person name="Tay A."/>
            <person name="Hillier L.W."/>
            <person name="Minx P."/>
            <person name="Boehm T."/>
            <person name="Wilson R.K."/>
            <person name="Brenner S."/>
            <person name="Warren W.C."/>
        </authorList>
    </citation>
    <scope>NUCLEOTIDE SEQUENCE [LARGE SCALE GENOMIC DNA]</scope>
</reference>
<sequence length="282" mass="31852">SLCVFSLLLSLYLSHWPNVVSIVILSRGKCGLSKCITHYLVAMSTADLMVIIISMIFFRIIPSYVQNTFISITPVCRLLMVLAASTTATSVWLTVAFTFDRYVAICCQNLKAKYCSEKTSAAVIAVLSVFCFVENIPWAFVVESLYKRNNVPWGCKPKASYFTSLTWAVFDTRARNRLRGHSDGDRNRGASDSDPEMRNRRKSIVLLFAVSISFILLWMMYVLYFLYWRISKIYSHTVCVSVFFCVLLCQCQCGRARVEISVCMSRSVCLSVSECFCVSVGA</sequence>